<feature type="region of interest" description="Disordered" evidence="1">
    <location>
        <begin position="132"/>
        <end position="223"/>
    </location>
</feature>
<organism evidence="4 5">
    <name type="scientific">Spirosoma radiotolerans</name>
    <dbReference type="NCBI Taxonomy" id="1379870"/>
    <lineage>
        <taxon>Bacteria</taxon>
        <taxon>Pseudomonadati</taxon>
        <taxon>Bacteroidota</taxon>
        <taxon>Cytophagia</taxon>
        <taxon>Cytophagales</taxon>
        <taxon>Cytophagaceae</taxon>
        <taxon>Spirosoma</taxon>
    </lineage>
</organism>
<dbReference type="PATRIC" id="fig|1379870.5.peg.3816"/>
<evidence type="ECO:0000313" key="4">
    <source>
        <dbReference type="EMBL" id="AKD56455.1"/>
    </source>
</evidence>
<dbReference type="HOGENOM" id="CLU_745784_0_0_10"/>
<dbReference type="STRING" id="1379870.SD10_17610"/>
<feature type="transmembrane region" description="Helical" evidence="2">
    <location>
        <begin position="233"/>
        <end position="253"/>
    </location>
</feature>
<keyword evidence="3" id="KW-0732">Signal</keyword>
<gene>
    <name evidence="4" type="ORF">SD10_17610</name>
</gene>
<feature type="transmembrane region" description="Helical" evidence="2">
    <location>
        <begin position="314"/>
        <end position="334"/>
    </location>
</feature>
<reference evidence="4 5" key="1">
    <citation type="journal article" date="2014" name="Curr. Microbiol.">
        <title>Spirosoma radiotolerans sp. nov., a gamma-radiation-resistant bacterium isolated from gamma ray-irradiated soil.</title>
        <authorList>
            <person name="Lee J.J."/>
            <person name="Srinivasan S."/>
            <person name="Lim S."/>
            <person name="Joe M."/>
            <person name="Im S."/>
            <person name="Bae S.I."/>
            <person name="Park K.R."/>
            <person name="Han J.H."/>
            <person name="Park S.H."/>
            <person name="Joo B.M."/>
            <person name="Park S.J."/>
            <person name="Kim M.K."/>
        </authorList>
    </citation>
    <scope>NUCLEOTIDE SEQUENCE [LARGE SCALE GENOMIC DNA]</scope>
    <source>
        <strain evidence="4 5">DG5A</strain>
    </source>
</reference>
<evidence type="ECO:0000256" key="1">
    <source>
        <dbReference type="SAM" id="MobiDB-lite"/>
    </source>
</evidence>
<dbReference type="AlphaFoldDB" id="A0A0E3ZW64"/>
<feature type="signal peptide" evidence="3">
    <location>
        <begin position="1"/>
        <end position="19"/>
    </location>
</feature>
<feature type="compositionally biased region" description="Low complexity" evidence="1">
    <location>
        <begin position="132"/>
        <end position="143"/>
    </location>
</feature>
<evidence type="ECO:0000313" key="5">
    <source>
        <dbReference type="Proteomes" id="UP000033054"/>
    </source>
</evidence>
<feature type="chain" id="PRO_5002417339" description="DUF5683 domain-containing protein" evidence="3">
    <location>
        <begin position="20"/>
        <end position="371"/>
    </location>
</feature>
<keyword evidence="2" id="KW-1133">Transmembrane helix</keyword>
<dbReference type="OrthoDB" id="953501at2"/>
<dbReference type="RefSeq" id="WP_046575520.1">
    <property type="nucleotide sequence ID" value="NZ_CP010429.1"/>
</dbReference>
<name>A0A0E3ZW64_9BACT</name>
<evidence type="ECO:0000256" key="2">
    <source>
        <dbReference type="SAM" id="Phobius"/>
    </source>
</evidence>
<keyword evidence="2" id="KW-0812">Transmembrane</keyword>
<feature type="compositionally biased region" description="Pro residues" evidence="1">
    <location>
        <begin position="206"/>
        <end position="216"/>
    </location>
</feature>
<dbReference type="Proteomes" id="UP000033054">
    <property type="component" value="Chromosome"/>
</dbReference>
<feature type="transmembrane region" description="Helical" evidence="2">
    <location>
        <begin position="260"/>
        <end position="279"/>
    </location>
</feature>
<protein>
    <recommendedName>
        <fullName evidence="6">DUF5683 domain-containing protein</fullName>
    </recommendedName>
</protein>
<dbReference type="EMBL" id="CP010429">
    <property type="protein sequence ID" value="AKD56455.1"/>
    <property type="molecule type" value="Genomic_DNA"/>
</dbReference>
<dbReference type="KEGG" id="srd:SD10_17610"/>
<evidence type="ECO:0008006" key="6">
    <source>
        <dbReference type="Google" id="ProtNLM"/>
    </source>
</evidence>
<proteinExistence type="predicted"/>
<keyword evidence="5" id="KW-1185">Reference proteome</keyword>
<evidence type="ECO:0000256" key="3">
    <source>
        <dbReference type="SAM" id="SignalP"/>
    </source>
</evidence>
<sequence length="371" mass="40549">MRLVFTLLLCFAMALSSRAQERVRNVRIRVADSSQLEIRYDLINTRYGDSVYFEVRSRIRGALRISPEFVRGDFGFRITAGSDRRIIWNALANGYSLNEEIQAKVFVKTGITPPPGQQAEPEPVVVQKPAVTTPAPASATPKPAKSDPVAVTESPATSAAPVPQYKKTKRGRPTVVLADSVSRQPTPAAPAPAIVSTPVPQATAPRPEPSVQPTPSSPIMEPLSEPRSVRRRYAGPAWALVSVVAPGIGNIFVQTPKPKIGLRPLVTVGCYGLLIYGFMERQKSNDAYAIYEQQKNMTAGEPYYKTANDHHHTYFMATRGALVVAAADVILTFIKGVRNSQSQKEARRYQSVTISPGFQAGQPTALVRYSF</sequence>
<keyword evidence="2" id="KW-0472">Membrane</keyword>
<accession>A0A0E3ZW64</accession>